<dbReference type="InterPro" id="IPR050491">
    <property type="entry name" value="AmpC-like"/>
</dbReference>
<dbReference type="Gene3D" id="3.40.710.10">
    <property type="entry name" value="DD-peptidase/beta-lactamase superfamily"/>
    <property type="match status" value="1"/>
</dbReference>
<dbReference type="PANTHER" id="PTHR46825">
    <property type="entry name" value="D-ALANYL-D-ALANINE-CARBOXYPEPTIDASE/ENDOPEPTIDASE AMPH"/>
    <property type="match status" value="1"/>
</dbReference>
<evidence type="ECO:0000313" key="3">
    <source>
        <dbReference type="EMBL" id="GAA3567348.1"/>
    </source>
</evidence>
<dbReference type="Pfam" id="PF00144">
    <property type="entry name" value="Beta-lactamase"/>
    <property type="match status" value="1"/>
</dbReference>
<reference evidence="4" key="1">
    <citation type="journal article" date="2019" name="Int. J. Syst. Evol. Microbiol.">
        <title>The Global Catalogue of Microorganisms (GCM) 10K type strain sequencing project: providing services to taxonomists for standard genome sequencing and annotation.</title>
        <authorList>
            <consortium name="The Broad Institute Genomics Platform"/>
            <consortium name="The Broad Institute Genome Sequencing Center for Infectious Disease"/>
            <person name="Wu L."/>
            <person name="Ma J."/>
        </authorList>
    </citation>
    <scope>NUCLEOTIDE SEQUENCE [LARGE SCALE GENOMIC DNA]</scope>
    <source>
        <strain evidence="4">JCM 17326</strain>
    </source>
</reference>
<keyword evidence="1" id="KW-0732">Signal</keyword>
<dbReference type="GO" id="GO:0016787">
    <property type="term" value="F:hydrolase activity"/>
    <property type="evidence" value="ECO:0007669"/>
    <property type="project" value="UniProtKB-KW"/>
</dbReference>
<keyword evidence="4" id="KW-1185">Reference proteome</keyword>
<dbReference type="InterPro" id="IPR012338">
    <property type="entry name" value="Beta-lactam/transpept-like"/>
</dbReference>
<dbReference type="RefSeq" id="WP_345566121.1">
    <property type="nucleotide sequence ID" value="NZ_BAABDQ010000012.1"/>
</dbReference>
<dbReference type="EMBL" id="BAABDQ010000012">
    <property type="protein sequence ID" value="GAA3567348.1"/>
    <property type="molecule type" value="Genomic_DNA"/>
</dbReference>
<proteinExistence type="predicted"/>
<name>A0ABP6XM07_9ACTN</name>
<evidence type="ECO:0000259" key="2">
    <source>
        <dbReference type="Pfam" id="PF00144"/>
    </source>
</evidence>
<dbReference type="Proteomes" id="UP001500630">
    <property type="component" value="Unassembled WGS sequence"/>
</dbReference>
<feature type="signal peptide" evidence="1">
    <location>
        <begin position="1"/>
        <end position="21"/>
    </location>
</feature>
<accession>A0ABP6XM07</accession>
<sequence length="413" mass="43160">MKLAAACLALATTFVTVPAHAATPALSTSTSVAATPNPCPPPAVVQPDPGAAIPPINPAALRQAIGGLPAADATAAIVRVGGSKGSWTGVSGVADLATQRKASGNVRFRAGSVTKMLTTAVVLQLVAEGKLSLTGTVQDYLPGLLPASYPKVRVGQLLNHTSGLPAPTLPGTFEWVYQTRFKTWTPKEYVALAVQNPIEFAPGTRQHYLNTNTFVAGLLIEQVTDRSYEHEVTTRILRPVGMRNSYLPGTSPRIRGPHHKGYQSVPAGFDDAIAYGDGHVVDMTETSVTSTWASGDLISTTADLEKFVTALFSGKVVPKAQLAPMFTVPDVKMHDECGNQPAVYTSGMTKLVLPGGIVAYGKTGARHGYAAGVGATRDLSRTLVYSVNSTDAKASGQNQRTLSIALAAFTPSA</sequence>
<protein>
    <submittedName>
        <fullName evidence="3">Serine hydrolase domain-containing protein</fullName>
    </submittedName>
</protein>
<feature type="chain" id="PRO_5045516074" evidence="1">
    <location>
        <begin position="22"/>
        <end position="413"/>
    </location>
</feature>
<gene>
    <name evidence="3" type="ORF">GCM10022419_055130</name>
</gene>
<dbReference type="PANTHER" id="PTHR46825:SF7">
    <property type="entry name" value="D-ALANYL-D-ALANINE CARBOXYPEPTIDASE"/>
    <property type="match status" value="1"/>
</dbReference>
<organism evidence="3 4">
    <name type="scientific">Nonomuraea rosea</name>
    <dbReference type="NCBI Taxonomy" id="638574"/>
    <lineage>
        <taxon>Bacteria</taxon>
        <taxon>Bacillati</taxon>
        <taxon>Actinomycetota</taxon>
        <taxon>Actinomycetes</taxon>
        <taxon>Streptosporangiales</taxon>
        <taxon>Streptosporangiaceae</taxon>
        <taxon>Nonomuraea</taxon>
    </lineage>
</organism>
<evidence type="ECO:0000313" key="4">
    <source>
        <dbReference type="Proteomes" id="UP001500630"/>
    </source>
</evidence>
<feature type="domain" description="Beta-lactamase-related" evidence="2">
    <location>
        <begin position="77"/>
        <end position="400"/>
    </location>
</feature>
<dbReference type="InterPro" id="IPR001466">
    <property type="entry name" value="Beta-lactam-related"/>
</dbReference>
<comment type="caution">
    <text evidence="3">The sequence shown here is derived from an EMBL/GenBank/DDBJ whole genome shotgun (WGS) entry which is preliminary data.</text>
</comment>
<evidence type="ECO:0000256" key="1">
    <source>
        <dbReference type="SAM" id="SignalP"/>
    </source>
</evidence>
<keyword evidence="3" id="KW-0378">Hydrolase</keyword>
<dbReference type="SUPFAM" id="SSF56601">
    <property type="entry name" value="beta-lactamase/transpeptidase-like"/>
    <property type="match status" value="1"/>
</dbReference>